<name>A0A1G9Q8I0_9BURK</name>
<dbReference type="STRING" id="1527607.SAMN05428957_102133"/>
<dbReference type="Proteomes" id="UP000198552">
    <property type="component" value="Unassembled WGS sequence"/>
</dbReference>
<protein>
    <recommendedName>
        <fullName evidence="3">HTH luxR-type domain-containing protein</fullName>
    </recommendedName>
</protein>
<sequence>MDGPPRRPAAMTEPSPPPAALRQQQWRALGLLCGLGLGLAPVAPDVCAALRTLVGADAAALFWLDAQGMPAGFFHEDSPAAVQDLFLNEFERLFSGPGETNVHTLARADGPRAGRLRRLGTPYLRSNSHNLLVRASGHRHTLDLRVEGSGRTHAVAMLFRASGAGFTAADEATLERTGGWLARAFGPPPGAAAELPGMASGPPGHVVLDAAGRPLYADEAATELLRQAHLAGLGLQSAASVPPPDLARRLGVAQPGSQARSAVPGGWLAVHRRDLQALSGGPVQELLTLQLQRPLEVAVVRRVLALPLSPLQGDIAALAGLGHARADCHRLAGVSEAALKKHLRAIFAATGADDWETLADQLRR</sequence>
<proteinExistence type="predicted"/>
<accession>A0A1G9Q8I0</accession>
<evidence type="ECO:0000313" key="1">
    <source>
        <dbReference type="EMBL" id="SDM07326.1"/>
    </source>
</evidence>
<organism evidence="1 2">
    <name type="scientific">Oryzisolibacter propanilivorax</name>
    <dbReference type="NCBI Taxonomy" id="1527607"/>
    <lineage>
        <taxon>Bacteria</taxon>
        <taxon>Pseudomonadati</taxon>
        <taxon>Pseudomonadota</taxon>
        <taxon>Betaproteobacteria</taxon>
        <taxon>Burkholderiales</taxon>
        <taxon>Comamonadaceae</taxon>
        <taxon>Oryzisolibacter</taxon>
    </lineage>
</organism>
<reference evidence="2" key="1">
    <citation type="submission" date="2016-10" db="EMBL/GenBank/DDBJ databases">
        <authorList>
            <person name="Varghese N."/>
            <person name="Submissions S."/>
        </authorList>
    </citation>
    <scope>NUCLEOTIDE SEQUENCE [LARGE SCALE GENOMIC DNA]</scope>
    <source>
        <strain evidence="2">EPL6</strain>
    </source>
</reference>
<keyword evidence="2" id="KW-1185">Reference proteome</keyword>
<evidence type="ECO:0008006" key="3">
    <source>
        <dbReference type="Google" id="ProtNLM"/>
    </source>
</evidence>
<gene>
    <name evidence="1" type="ORF">SAMN05428957_102133</name>
</gene>
<evidence type="ECO:0000313" key="2">
    <source>
        <dbReference type="Proteomes" id="UP000198552"/>
    </source>
</evidence>
<dbReference type="EMBL" id="FNHP01000002">
    <property type="protein sequence ID" value="SDM07326.1"/>
    <property type="molecule type" value="Genomic_DNA"/>
</dbReference>
<dbReference type="OrthoDB" id="8897656at2"/>
<dbReference type="AlphaFoldDB" id="A0A1G9Q8I0"/>